<protein>
    <recommendedName>
        <fullName evidence="6">Fec operon regulator FecR</fullName>
    </recommendedName>
</protein>
<evidence type="ECO:0000259" key="2">
    <source>
        <dbReference type="Pfam" id="PF04773"/>
    </source>
</evidence>
<evidence type="ECO:0008006" key="6">
    <source>
        <dbReference type="Google" id="ProtNLM"/>
    </source>
</evidence>
<dbReference type="AlphaFoldDB" id="A0A446C6H1"/>
<dbReference type="GO" id="GO:0016989">
    <property type="term" value="F:sigma factor antagonist activity"/>
    <property type="evidence" value="ECO:0007669"/>
    <property type="project" value="TreeGrafter"/>
</dbReference>
<sequence>MTAAAAPSVLAHAAQWMATLRDESASDADREACLRWRAADPEHERVYRRLEALWGDFDRAAAFDSPAAARRILEQAVRKRRTSRRALGASALALLICGVGLWRMAPPAWLLADHHTRVGEWRVIELDDHSRITLNTDSAIDVRFDSRRRLITLRQGEILVDVAHEAAGRPFVVETPDGTAQALGTRYAVRRGDGHTDVTVAESRVRACARAPEPVCADLAAGQRARLAGGRVGGTEAVDAEQALAWTRRSLVVDNQPLADVLAELGRYRAGRLQYDAGALAGLRVSGVFPLEAPDQALASLAASLPIAVSRYTPWLVIVRRR</sequence>
<feature type="domain" description="FecR protein" evidence="2">
    <location>
        <begin position="113"/>
        <end position="206"/>
    </location>
</feature>
<dbReference type="InterPro" id="IPR012373">
    <property type="entry name" value="Ferrdict_sens_TM"/>
</dbReference>
<dbReference type="Pfam" id="PF16220">
    <property type="entry name" value="DUF4880"/>
    <property type="match status" value="1"/>
</dbReference>
<dbReference type="OrthoDB" id="1100567at2"/>
<dbReference type="RefSeq" id="WP_129239217.1">
    <property type="nucleotide sequence ID" value="NZ_UFQC01000002.1"/>
</dbReference>
<evidence type="ECO:0000313" key="5">
    <source>
        <dbReference type="Proteomes" id="UP000289465"/>
    </source>
</evidence>
<evidence type="ECO:0000256" key="1">
    <source>
        <dbReference type="SAM" id="Phobius"/>
    </source>
</evidence>
<dbReference type="Gene3D" id="2.60.120.1440">
    <property type="match status" value="1"/>
</dbReference>
<proteinExistence type="predicted"/>
<dbReference type="EMBL" id="UFQC01000002">
    <property type="protein sequence ID" value="SSW63492.1"/>
    <property type="molecule type" value="Genomic_DNA"/>
</dbReference>
<reference evidence="4 5" key="1">
    <citation type="submission" date="2018-07" db="EMBL/GenBank/DDBJ databases">
        <authorList>
            <person name="Peeters C."/>
        </authorList>
    </citation>
    <scope>NUCLEOTIDE SEQUENCE [LARGE SCALE GENOMIC DNA]</scope>
    <source>
        <strain evidence="4 5">LMG 30378</strain>
    </source>
</reference>
<dbReference type="Proteomes" id="UP000289465">
    <property type="component" value="Unassembled WGS sequence"/>
</dbReference>
<gene>
    <name evidence="4" type="ORF">AVE30378_00523</name>
</gene>
<dbReference type="InterPro" id="IPR032623">
    <property type="entry name" value="FecR_N"/>
</dbReference>
<feature type="domain" description="FecR N-terminal" evidence="3">
    <location>
        <begin position="13"/>
        <end position="53"/>
    </location>
</feature>
<accession>A0A446C6H1</accession>
<evidence type="ECO:0000313" key="4">
    <source>
        <dbReference type="EMBL" id="SSW63492.1"/>
    </source>
</evidence>
<dbReference type="Pfam" id="PF04773">
    <property type="entry name" value="FecR"/>
    <property type="match status" value="1"/>
</dbReference>
<keyword evidence="1" id="KW-0812">Transmembrane</keyword>
<name>A0A446C6H1_9BURK</name>
<evidence type="ECO:0000259" key="3">
    <source>
        <dbReference type="Pfam" id="PF16220"/>
    </source>
</evidence>
<keyword evidence="1" id="KW-1133">Transmembrane helix</keyword>
<organism evidence="4 5">
    <name type="scientific">Achromobacter veterisilvae</name>
    <dbReference type="NCBI Taxonomy" id="2069367"/>
    <lineage>
        <taxon>Bacteria</taxon>
        <taxon>Pseudomonadati</taxon>
        <taxon>Pseudomonadota</taxon>
        <taxon>Betaproteobacteria</taxon>
        <taxon>Burkholderiales</taxon>
        <taxon>Alcaligenaceae</taxon>
        <taxon>Achromobacter</taxon>
    </lineage>
</organism>
<feature type="transmembrane region" description="Helical" evidence="1">
    <location>
        <begin position="86"/>
        <end position="105"/>
    </location>
</feature>
<dbReference type="PIRSF" id="PIRSF018266">
    <property type="entry name" value="FecR"/>
    <property type="match status" value="1"/>
</dbReference>
<dbReference type="PANTHER" id="PTHR30273:SF2">
    <property type="entry name" value="PROTEIN FECR"/>
    <property type="match status" value="1"/>
</dbReference>
<dbReference type="PANTHER" id="PTHR30273">
    <property type="entry name" value="PERIPLASMIC SIGNAL SENSOR AND SIGMA FACTOR ACTIVATOR FECR-RELATED"/>
    <property type="match status" value="1"/>
</dbReference>
<keyword evidence="1" id="KW-0472">Membrane</keyword>
<dbReference type="InterPro" id="IPR006860">
    <property type="entry name" value="FecR"/>
</dbReference>